<keyword evidence="3" id="KW-1185">Reference proteome</keyword>
<feature type="compositionally biased region" description="Basic and acidic residues" evidence="1">
    <location>
        <begin position="94"/>
        <end position="113"/>
    </location>
</feature>
<evidence type="ECO:0000256" key="1">
    <source>
        <dbReference type="SAM" id="MobiDB-lite"/>
    </source>
</evidence>
<evidence type="ECO:0000313" key="4">
    <source>
        <dbReference type="WBParaSite" id="Csp11.Scaffold75.g460.t1"/>
    </source>
</evidence>
<organism evidence="3 4">
    <name type="scientific">Caenorhabditis tropicalis</name>
    <dbReference type="NCBI Taxonomy" id="1561998"/>
    <lineage>
        <taxon>Eukaryota</taxon>
        <taxon>Metazoa</taxon>
        <taxon>Ecdysozoa</taxon>
        <taxon>Nematoda</taxon>
        <taxon>Chromadorea</taxon>
        <taxon>Rhabditida</taxon>
        <taxon>Rhabditina</taxon>
        <taxon>Rhabditomorpha</taxon>
        <taxon>Rhabditoidea</taxon>
        <taxon>Rhabditidae</taxon>
        <taxon>Peloderinae</taxon>
        <taxon>Caenorhabditis</taxon>
    </lineage>
</organism>
<feature type="signal peptide" evidence="2">
    <location>
        <begin position="1"/>
        <end position="19"/>
    </location>
</feature>
<accession>A0A1I7V4T0</accession>
<feature type="chain" id="PRO_5009309774" evidence="2">
    <location>
        <begin position="20"/>
        <end position="161"/>
    </location>
</feature>
<protein>
    <submittedName>
        <fullName evidence="4">Uncharacterized protein</fullName>
    </submittedName>
</protein>
<dbReference type="WBParaSite" id="Csp11.Scaffold75.g460.t1">
    <property type="protein sequence ID" value="Csp11.Scaffold75.g460.t1"/>
    <property type="gene ID" value="Csp11.Scaffold75.g460"/>
</dbReference>
<feature type="compositionally biased region" description="Low complexity" evidence="1">
    <location>
        <begin position="72"/>
        <end position="85"/>
    </location>
</feature>
<dbReference type="eggNOG" id="ENOG502TH4J">
    <property type="taxonomic scope" value="Eukaryota"/>
</dbReference>
<dbReference type="Proteomes" id="UP000095282">
    <property type="component" value="Unplaced"/>
</dbReference>
<feature type="compositionally biased region" description="Polar residues" evidence="1">
    <location>
        <begin position="148"/>
        <end position="161"/>
    </location>
</feature>
<proteinExistence type="predicted"/>
<feature type="region of interest" description="Disordered" evidence="1">
    <location>
        <begin position="34"/>
        <end position="161"/>
    </location>
</feature>
<keyword evidence="2" id="KW-0732">Signal</keyword>
<reference evidence="4" key="1">
    <citation type="submission" date="2016-11" db="UniProtKB">
        <authorList>
            <consortium name="WormBaseParasite"/>
        </authorList>
    </citation>
    <scope>IDENTIFICATION</scope>
</reference>
<evidence type="ECO:0000256" key="2">
    <source>
        <dbReference type="SAM" id="SignalP"/>
    </source>
</evidence>
<name>A0A1I7V4T0_9PELO</name>
<sequence>MASVSFCTLLFLVVVVVETVTEVLYQKYFGEGKKRNFELEQDPEPPRGKLKEQMSPSPATPLLPQSSLKVQSTQPSPKSSSRPPLSEIPLESSLKVDKTQEDDPEETAKKPSEMELASTQKGEDDSENVPIPPKPEWKTTKTGRVKRTSMNYEESTYSDLQ</sequence>
<dbReference type="AlphaFoldDB" id="A0A1I7V4T0"/>
<dbReference type="STRING" id="1561998.A0A1I7V4T0"/>
<evidence type="ECO:0000313" key="3">
    <source>
        <dbReference type="Proteomes" id="UP000095282"/>
    </source>
</evidence>
<feature type="compositionally biased region" description="Basic and acidic residues" evidence="1">
    <location>
        <begin position="34"/>
        <end position="52"/>
    </location>
</feature>